<keyword evidence="2" id="KW-1185">Reference proteome</keyword>
<sequence length="220" mass="24648">MPMMELGVSSDMFDIRKNALKKLSKQQSAYRIKLLSSYKEMIWAEFEAAETDRNFSGKIGYIFGSDLAKILQILCPRRLELNRAVLCLVIWRSHGFGYLGIALSMLKLDILNARDSHVQKLLATQAEMATKIEDLQSQLHCLAGKKLSGADLDAQSNVSNTNKGGIKCKILDWFSKDEVVVGESDNNSPTEHNMDSDEQPIYNIFAWNGTDIVAEDQAIN</sequence>
<evidence type="ECO:0000313" key="1">
    <source>
        <dbReference type="EMBL" id="CAE6138524.1"/>
    </source>
</evidence>
<proteinExistence type="predicted"/>
<accession>A0A8S2AQT6</accession>
<protein>
    <submittedName>
        <fullName evidence="1">Uncharacterized protein</fullName>
    </submittedName>
</protein>
<reference evidence="1" key="1">
    <citation type="submission" date="2021-01" db="EMBL/GenBank/DDBJ databases">
        <authorList>
            <person name="Bezrukov I."/>
        </authorList>
    </citation>
    <scope>NUCLEOTIDE SEQUENCE</scope>
</reference>
<organism evidence="1 2">
    <name type="scientific">Arabidopsis arenosa</name>
    <name type="common">Sand rock-cress</name>
    <name type="synonym">Cardaminopsis arenosa</name>
    <dbReference type="NCBI Taxonomy" id="38785"/>
    <lineage>
        <taxon>Eukaryota</taxon>
        <taxon>Viridiplantae</taxon>
        <taxon>Streptophyta</taxon>
        <taxon>Embryophyta</taxon>
        <taxon>Tracheophyta</taxon>
        <taxon>Spermatophyta</taxon>
        <taxon>Magnoliopsida</taxon>
        <taxon>eudicotyledons</taxon>
        <taxon>Gunneridae</taxon>
        <taxon>Pentapetalae</taxon>
        <taxon>rosids</taxon>
        <taxon>malvids</taxon>
        <taxon>Brassicales</taxon>
        <taxon>Brassicaceae</taxon>
        <taxon>Camelineae</taxon>
        <taxon>Arabidopsis</taxon>
    </lineage>
</organism>
<evidence type="ECO:0000313" key="2">
    <source>
        <dbReference type="Proteomes" id="UP000682877"/>
    </source>
</evidence>
<dbReference type="Proteomes" id="UP000682877">
    <property type="component" value="Chromosome 6"/>
</dbReference>
<dbReference type="AlphaFoldDB" id="A0A8S2AQT6"/>
<name>A0A8S2AQT6_ARAAE</name>
<gene>
    <name evidence="1" type="ORF">AARE701A_LOCUS16952</name>
</gene>
<dbReference type="EMBL" id="LR999456">
    <property type="protein sequence ID" value="CAE6138524.1"/>
    <property type="molecule type" value="Genomic_DNA"/>
</dbReference>